<dbReference type="Proteomes" id="UP000792457">
    <property type="component" value="Unassembled WGS sequence"/>
</dbReference>
<accession>A0A8K0KLZ7</accession>
<evidence type="ECO:0000313" key="2">
    <source>
        <dbReference type="Proteomes" id="UP000792457"/>
    </source>
</evidence>
<proteinExistence type="predicted"/>
<sequence length="104" mass="11809">MEIIKQLDKGEKLTDLAKYYGVGCATIRTSGKAEKTLSGWMDKLKKCLEIHFQTITETIEELGHGLDQVYNADESGLFSSFCLIQHLFIELKKVHPTAKFQKTE</sequence>
<organism evidence="1 2">
    <name type="scientific">Ladona fulva</name>
    <name type="common">Scarce chaser dragonfly</name>
    <name type="synonym">Libellula fulva</name>
    <dbReference type="NCBI Taxonomy" id="123851"/>
    <lineage>
        <taxon>Eukaryota</taxon>
        <taxon>Metazoa</taxon>
        <taxon>Ecdysozoa</taxon>
        <taxon>Arthropoda</taxon>
        <taxon>Hexapoda</taxon>
        <taxon>Insecta</taxon>
        <taxon>Pterygota</taxon>
        <taxon>Palaeoptera</taxon>
        <taxon>Odonata</taxon>
        <taxon>Epiprocta</taxon>
        <taxon>Anisoptera</taxon>
        <taxon>Libelluloidea</taxon>
        <taxon>Libellulidae</taxon>
        <taxon>Ladona</taxon>
    </lineage>
</organism>
<evidence type="ECO:0000313" key="1">
    <source>
        <dbReference type="EMBL" id="KAG8237781.1"/>
    </source>
</evidence>
<comment type="caution">
    <text evidence="1">The sequence shown here is derived from an EMBL/GenBank/DDBJ whole genome shotgun (WGS) entry which is preliminary data.</text>
</comment>
<protein>
    <submittedName>
        <fullName evidence="1">Uncharacterized protein</fullName>
    </submittedName>
</protein>
<dbReference type="EMBL" id="KZ309225">
    <property type="protein sequence ID" value="KAG8237781.1"/>
    <property type="molecule type" value="Genomic_DNA"/>
</dbReference>
<dbReference type="AlphaFoldDB" id="A0A8K0KLZ7"/>
<reference evidence="1" key="2">
    <citation type="submission" date="2017-10" db="EMBL/GenBank/DDBJ databases">
        <title>Ladona fulva Genome sequencing and assembly.</title>
        <authorList>
            <person name="Murali S."/>
            <person name="Richards S."/>
            <person name="Bandaranaike D."/>
            <person name="Bellair M."/>
            <person name="Blankenburg K."/>
            <person name="Chao H."/>
            <person name="Dinh H."/>
            <person name="Doddapaneni H."/>
            <person name="Dugan-Rocha S."/>
            <person name="Elkadiri S."/>
            <person name="Gnanaolivu R."/>
            <person name="Hernandez B."/>
            <person name="Skinner E."/>
            <person name="Javaid M."/>
            <person name="Lee S."/>
            <person name="Li M."/>
            <person name="Ming W."/>
            <person name="Munidasa M."/>
            <person name="Muniz J."/>
            <person name="Nguyen L."/>
            <person name="Hughes D."/>
            <person name="Osuji N."/>
            <person name="Pu L.-L."/>
            <person name="Puazo M."/>
            <person name="Qu C."/>
            <person name="Quiroz J."/>
            <person name="Raj R."/>
            <person name="Weissenberger G."/>
            <person name="Xin Y."/>
            <person name="Zou X."/>
            <person name="Han Y."/>
            <person name="Worley K."/>
            <person name="Muzny D."/>
            <person name="Gibbs R."/>
        </authorList>
    </citation>
    <scope>NUCLEOTIDE SEQUENCE</scope>
    <source>
        <strain evidence="1">Sampled in the wild</strain>
    </source>
</reference>
<gene>
    <name evidence="1" type="ORF">J437_LFUL017332</name>
</gene>
<keyword evidence="2" id="KW-1185">Reference proteome</keyword>
<name>A0A8K0KLZ7_LADFU</name>
<reference evidence="1" key="1">
    <citation type="submission" date="2013-04" db="EMBL/GenBank/DDBJ databases">
        <authorList>
            <person name="Qu J."/>
            <person name="Murali S.C."/>
            <person name="Bandaranaike D."/>
            <person name="Bellair M."/>
            <person name="Blankenburg K."/>
            <person name="Chao H."/>
            <person name="Dinh H."/>
            <person name="Doddapaneni H."/>
            <person name="Downs B."/>
            <person name="Dugan-Rocha S."/>
            <person name="Elkadiri S."/>
            <person name="Gnanaolivu R.D."/>
            <person name="Hernandez B."/>
            <person name="Javaid M."/>
            <person name="Jayaseelan J.C."/>
            <person name="Lee S."/>
            <person name="Li M."/>
            <person name="Ming W."/>
            <person name="Munidasa M."/>
            <person name="Muniz J."/>
            <person name="Nguyen L."/>
            <person name="Ongeri F."/>
            <person name="Osuji N."/>
            <person name="Pu L.-L."/>
            <person name="Puazo M."/>
            <person name="Qu C."/>
            <person name="Quiroz J."/>
            <person name="Raj R."/>
            <person name="Weissenberger G."/>
            <person name="Xin Y."/>
            <person name="Zou X."/>
            <person name="Han Y."/>
            <person name="Richards S."/>
            <person name="Worley K."/>
            <person name="Muzny D."/>
            <person name="Gibbs R."/>
        </authorList>
    </citation>
    <scope>NUCLEOTIDE SEQUENCE</scope>
    <source>
        <strain evidence="1">Sampled in the wild</strain>
    </source>
</reference>
<dbReference type="OrthoDB" id="125347at2759"/>